<accession>T5A0J0</accession>
<proteinExistence type="predicted"/>
<feature type="compositionally biased region" description="Basic and acidic residues" evidence="1">
    <location>
        <begin position="311"/>
        <end position="324"/>
    </location>
</feature>
<feature type="compositionally biased region" description="Polar residues" evidence="1">
    <location>
        <begin position="412"/>
        <end position="422"/>
    </location>
</feature>
<dbReference type="eggNOG" id="ENOG502R91V">
    <property type="taxonomic scope" value="Eukaryota"/>
</dbReference>
<reference evidence="2 3" key="1">
    <citation type="journal article" date="2013" name="Chin. Sci. Bull.">
        <title>Genome survey uncovers the secrets of sex and lifestyle in caterpillar fungus.</title>
        <authorList>
            <person name="Hu X."/>
            <person name="Zhang Y."/>
            <person name="Xiao G."/>
            <person name="Zheng P."/>
            <person name="Xia Y."/>
            <person name="Zhang X."/>
            <person name="St Leger R.J."/>
            <person name="Liu X."/>
            <person name="Wang C."/>
        </authorList>
    </citation>
    <scope>NUCLEOTIDE SEQUENCE [LARGE SCALE GENOMIC DNA]</scope>
    <source>
        <strain evidence="3">Co18 / CGMCC 3.14243</strain>
        <tissue evidence="2">Fruit-body</tissue>
    </source>
</reference>
<dbReference type="EMBL" id="KE653879">
    <property type="protein sequence ID" value="EQK98914.1"/>
    <property type="molecule type" value="Genomic_DNA"/>
</dbReference>
<feature type="compositionally biased region" description="Basic and acidic residues" evidence="1">
    <location>
        <begin position="183"/>
        <end position="193"/>
    </location>
</feature>
<dbReference type="Proteomes" id="UP000019374">
    <property type="component" value="Unassembled WGS sequence"/>
</dbReference>
<feature type="region of interest" description="Disordered" evidence="1">
    <location>
        <begin position="412"/>
        <end position="435"/>
    </location>
</feature>
<feature type="region of interest" description="Disordered" evidence="1">
    <location>
        <begin position="453"/>
        <end position="534"/>
    </location>
</feature>
<feature type="compositionally biased region" description="Polar residues" evidence="1">
    <location>
        <begin position="342"/>
        <end position="354"/>
    </location>
</feature>
<feature type="region of interest" description="Disordered" evidence="1">
    <location>
        <begin position="107"/>
        <end position="271"/>
    </location>
</feature>
<dbReference type="OrthoDB" id="10259785at2759"/>
<feature type="region of interest" description="Disordered" evidence="1">
    <location>
        <begin position="1"/>
        <end position="93"/>
    </location>
</feature>
<feature type="compositionally biased region" description="Basic and acidic residues" evidence="1">
    <location>
        <begin position="82"/>
        <end position="93"/>
    </location>
</feature>
<dbReference type="HOGENOM" id="CLU_010037_0_0_1"/>
<evidence type="ECO:0000313" key="2">
    <source>
        <dbReference type="EMBL" id="EQK98914.1"/>
    </source>
</evidence>
<feature type="compositionally biased region" description="Basic and acidic residues" evidence="1">
    <location>
        <begin position="145"/>
        <end position="169"/>
    </location>
</feature>
<feature type="compositionally biased region" description="Polar residues" evidence="1">
    <location>
        <begin position="122"/>
        <end position="140"/>
    </location>
</feature>
<feature type="region of interest" description="Disordered" evidence="1">
    <location>
        <begin position="287"/>
        <end position="381"/>
    </location>
</feature>
<sequence length="864" mass="97795">MQNFQRTRHFTYPRADDAYSASSWPRAAPTPIRDNGVYLSSSPKHHLRRRPFPPPASVEDEAESLAREHGTSTLQSTSDEETPSRGEIDQHPVIMEVHEYNPERRFVMLNDPPPASIDDAQTKQTTTRPQKNNGTDNGTRSEAYPSRRYEPLENIEQPRADSSRPGLERRRSRQRLPPLHTDSPPRRPPEHHTCRSTAAADADRPSYFSPRVSRPTGDQLLSPHVIQSASGSRDKACRSSNFDERSPTRQPHFEVGDRNQGSLHHRRTRTSSTFRPIDVNFEAAKASKRLSGEWVSESCRPKDQSPSSRSVGKEDPRTSRRRQGEAGITPPRSPREQSRSSNASWDTHAYSGSQKPPIVVQDGHQASADTGERVRSRSRMRTMPFPRPDQAAAAGAAAAAFMPRSSATFPVVNGTQRQSKGTQVPPPYPDDDDPNFAGLGIDVRDVGSTRAAARPPLVVTMPEPAHVTSASTERSDEKRKPTSPSVTPKKNPDFWQPPPFDPERSRLSTDRPVGSYRRYSETKEQNGSGGLPECPRTVPVVGKVDWLTLPRTNFNICPTCYQTVFAKTEFRTHFQPILRPTDEAIACNFGSSPWYRIAWLLTVKHERQDLRLLHHVVSVAASPRSEACPGSRGSTRSWLTVNDPYTRRPVSGFAVCYQCAMTVEALLPNLAGLFVPLGSRSEPLKEVCALHFTPKRRRFVRYFDALETTSDKALVGNQAPDVTDLAQELRRLGVGYECREDSPVRDGYWHTMQSLPEMTVCDACFNEVVRPRVQDGNSVAQCFFTKAQRLPFATCQLYSPRMREIFQKACRRRDREYLEERVLERREIEADIYEKLLKLDKAQKNDTWSEKQVERLVEEWKRWE</sequence>
<feature type="compositionally biased region" description="Basic and acidic residues" evidence="1">
    <location>
        <begin position="232"/>
        <end position="257"/>
    </location>
</feature>
<evidence type="ECO:0000313" key="3">
    <source>
        <dbReference type="Proteomes" id="UP000019374"/>
    </source>
</evidence>
<dbReference type="AlphaFoldDB" id="T5A0J0"/>
<organism evidence="2 3">
    <name type="scientific">Ophiocordyceps sinensis (strain Co18 / CGMCC 3.14243)</name>
    <name type="common">Yarsagumba caterpillar fungus</name>
    <name type="synonym">Hirsutella sinensis</name>
    <dbReference type="NCBI Taxonomy" id="911162"/>
    <lineage>
        <taxon>Eukaryota</taxon>
        <taxon>Fungi</taxon>
        <taxon>Dikarya</taxon>
        <taxon>Ascomycota</taxon>
        <taxon>Pezizomycotina</taxon>
        <taxon>Sordariomycetes</taxon>
        <taxon>Hypocreomycetidae</taxon>
        <taxon>Hypocreales</taxon>
        <taxon>Ophiocordycipitaceae</taxon>
        <taxon>Ophiocordyceps</taxon>
    </lineage>
</organism>
<evidence type="ECO:0000256" key="1">
    <source>
        <dbReference type="SAM" id="MobiDB-lite"/>
    </source>
</evidence>
<protein>
    <submittedName>
        <fullName evidence="2">Protein related to ser/arg-related nuclear matrix protein</fullName>
    </submittedName>
</protein>
<feature type="compositionally biased region" description="Basic residues" evidence="1">
    <location>
        <begin position="1"/>
        <end position="11"/>
    </location>
</feature>
<gene>
    <name evidence="2" type="ORF">OCS_05377</name>
</gene>
<name>T5A0J0_OPHSC</name>